<feature type="transmembrane region" description="Helical" evidence="7">
    <location>
        <begin position="49"/>
        <end position="82"/>
    </location>
</feature>
<evidence type="ECO:0000256" key="1">
    <source>
        <dbReference type="ARBA" id="ARBA00004651"/>
    </source>
</evidence>
<evidence type="ECO:0000313" key="8">
    <source>
        <dbReference type="EMBL" id="HIZ89929.1"/>
    </source>
</evidence>
<reference evidence="8" key="1">
    <citation type="journal article" date="2021" name="PeerJ">
        <title>Extensive microbial diversity within the chicken gut microbiome revealed by metagenomics and culture.</title>
        <authorList>
            <person name="Gilroy R."/>
            <person name="Ravi A."/>
            <person name="Getino M."/>
            <person name="Pursley I."/>
            <person name="Horton D.L."/>
            <person name="Alikhan N.F."/>
            <person name="Baker D."/>
            <person name="Gharbi K."/>
            <person name="Hall N."/>
            <person name="Watson M."/>
            <person name="Adriaenssens E.M."/>
            <person name="Foster-Nyarko E."/>
            <person name="Jarju S."/>
            <person name="Secka A."/>
            <person name="Antonio M."/>
            <person name="Oren A."/>
            <person name="Chaudhuri R.R."/>
            <person name="La Ragione R."/>
            <person name="Hildebrand F."/>
            <person name="Pallen M.J."/>
        </authorList>
    </citation>
    <scope>NUCLEOTIDE SEQUENCE</scope>
    <source>
        <strain evidence="8">ChiW4-1371</strain>
    </source>
</reference>
<evidence type="ECO:0000256" key="2">
    <source>
        <dbReference type="ARBA" id="ARBA00022448"/>
    </source>
</evidence>
<protein>
    <submittedName>
        <fullName evidence="8">Polysaccharide biosynthesis C-terminal domain-containing protein</fullName>
    </submittedName>
</protein>
<dbReference type="PANTHER" id="PTHR43823:SF3">
    <property type="entry name" value="MULTIDRUG EXPORT PROTEIN MEPA"/>
    <property type="match status" value="1"/>
</dbReference>
<dbReference type="InterPro" id="IPR051327">
    <property type="entry name" value="MATE_MepA_subfamily"/>
</dbReference>
<evidence type="ECO:0000256" key="7">
    <source>
        <dbReference type="SAM" id="Phobius"/>
    </source>
</evidence>
<dbReference type="PANTHER" id="PTHR43823">
    <property type="entry name" value="SPORULATION PROTEIN YKVU"/>
    <property type="match status" value="1"/>
</dbReference>
<keyword evidence="4 7" id="KW-0812">Transmembrane</keyword>
<dbReference type="InterPro" id="IPR002528">
    <property type="entry name" value="MATE_fam"/>
</dbReference>
<keyword evidence="5 7" id="KW-1133">Transmembrane helix</keyword>
<dbReference type="InterPro" id="IPR048279">
    <property type="entry name" value="MdtK-like"/>
</dbReference>
<feature type="transmembrane region" description="Helical" evidence="7">
    <location>
        <begin position="94"/>
        <end position="117"/>
    </location>
</feature>
<evidence type="ECO:0000256" key="3">
    <source>
        <dbReference type="ARBA" id="ARBA00022475"/>
    </source>
</evidence>
<dbReference type="GO" id="GO:0005886">
    <property type="term" value="C:plasma membrane"/>
    <property type="evidence" value="ECO:0007669"/>
    <property type="project" value="UniProtKB-SubCell"/>
</dbReference>
<feature type="transmembrane region" description="Helical" evidence="7">
    <location>
        <begin position="192"/>
        <end position="217"/>
    </location>
</feature>
<organism evidence="8 9">
    <name type="scientific">Candidatus Mucispirillum faecigallinarum</name>
    <dbReference type="NCBI Taxonomy" id="2838699"/>
    <lineage>
        <taxon>Bacteria</taxon>
        <taxon>Pseudomonadati</taxon>
        <taxon>Deferribacterota</taxon>
        <taxon>Deferribacteres</taxon>
        <taxon>Deferribacterales</taxon>
        <taxon>Mucispirillaceae</taxon>
        <taxon>Mucispirillum</taxon>
    </lineage>
</organism>
<dbReference type="GO" id="GO:0015297">
    <property type="term" value="F:antiporter activity"/>
    <property type="evidence" value="ECO:0007669"/>
    <property type="project" value="InterPro"/>
</dbReference>
<sequence>MKYNKLEIVSGNIYKTFFKFTLPNMAGLIAMSSVALVDGYFVSNYVSSVALAAVNIIIPLITIIFGISIMLTIGAAVLIGTYLGEGKTDRASAVFTKVMITITFISLLFTLICYIFSEEVSFLLGANEEIIVYAVPYLKMISLFFLFQSLEYSLSVMIRTDGNPYLASAAVMVGAVINFILDYIFIVKMNMGITGAALGTGISFMTSTFLILFHFFLKKGRLYITSKIGSFKEIIYAAYNGSSELLSEASVAVVAYLFNNIMVQNMGTYGVEAFTVINYSLWAVNMLCYSVGDSLVPLISTNYGALKYTRIVKILSLSRISVLTIGITAFALFTFIPEKIIASLLNPESNQDAFNTALIFASYVKYAFLFTGLNIIFSSSFTAFQKPLHSVIVALSRGLILPVVFIFIMPYFLSEKGLYMAVPLAETFTLFLGLILWKKDSVIQKVMGK</sequence>
<keyword evidence="6 7" id="KW-0472">Membrane</keyword>
<accession>A0A9D2KB17</accession>
<dbReference type="AlphaFoldDB" id="A0A9D2KB17"/>
<dbReference type="GO" id="GO:0042910">
    <property type="term" value="F:xenobiotic transmembrane transporter activity"/>
    <property type="evidence" value="ECO:0007669"/>
    <property type="project" value="InterPro"/>
</dbReference>
<evidence type="ECO:0000256" key="6">
    <source>
        <dbReference type="ARBA" id="ARBA00023136"/>
    </source>
</evidence>
<gene>
    <name evidence="8" type="ORF">H9804_08275</name>
</gene>
<keyword evidence="3" id="KW-1003">Cell membrane</keyword>
<reference evidence="8" key="2">
    <citation type="submission" date="2021-04" db="EMBL/GenBank/DDBJ databases">
        <authorList>
            <person name="Gilroy R."/>
        </authorList>
    </citation>
    <scope>NUCLEOTIDE SEQUENCE</scope>
    <source>
        <strain evidence="8">ChiW4-1371</strain>
    </source>
</reference>
<feature type="transmembrane region" description="Helical" evidence="7">
    <location>
        <begin position="21"/>
        <end position="43"/>
    </location>
</feature>
<feature type="transmembrane region" description="Helical" evidence="7">
    <location>
        <begin position="418"/>
        <end position="437"/>
    </location>
</feature>
<evidence type="ECO:0000256" key="5">
    <source>
        <dbReference type="ARBA" id="ARBA00022989"/>
    </source>
</evidence>
<evidence type="ECO:0000313" key="9">
    <source>
        <dbReference type="Proteomes" id="UP000824176"/>
    </source>
</evidence>
<dbReference type="Proteomes" id="UP000824176">
    <property type="component" value="Unassembled WGS sequence"/>
</dbReference>
<feature type="transmembrane region" description="Helical" evidence="7">
    <location>
        <begin position="165"/>
        <end position="186"/>
    </location>
</feature>
<comment type="subcellular location">
    <subcellularLocation>
        <location evidence="1">Cell membrane</location>
        <topology evidence="1">Multi-pass membrane protein</topology>
    </subcellularLocation>
</comment>
<feature type="transmembrane region" description="Helical" evidence="7">
    <location>
        <begin position="137"/>
        <end position="158"/>
    </location>
</feature>
<dbReference type="PIRSF" id="PIRSF006603">
    <property type="entry name" value="DinF"/>
    <property type="match status" value="1"/>
</dbReference>
<feature type="transmembrane region" description="Helical" evidence="7">
    <location>
        <begin position="317"/>
        <end position="336"/>
    </location>
</feature>
<dbReference type="Pfam" id="PF01554">
    <property type="entry name" value="MatE"/>
    <property type="match status" value="1"/>
</dbReference>
<proteinExistence type="predicted"/>
<keyword evidence="2" id="KW-0813">Transport</keyword>
<evidence type="ECO:0000256" key="4">
    <source>
        <dbReference type="ARBA" id="ARBA00022692"/>
    </source>
</evidence>
<dbReference type="EMBL" id="DXAQ01000125">
    <property type="protein sequence ID" value="HIZ89929.1"/>
    <property type="molecule type" value="Genomic_DNA"/>
</dbReference>
<comment type="caution">
    <text evidence="8">The sequence shown here is derived from an EMBL/GenBank/DDBJ whole genome shotgun (WGS) entry which is preliminary data.</text>
</comment>
<feature type="transmembrane region" description="Helical" evidence="7">
    <location>
        <begin position="356"/>
        <end position="376"/>
    </location>
</feature>
<name>A0A9D2KB17_9BACT</name>
<feature type="transmembrane region" description="Helical" evidence="7">
    <location>
        <begin position="388"/>
        <end position="412"/>
    </location>
</feature>